<evidence type="ECO:0000313" key="2">
    <source>
        <dbReference type="EMBL" id="KIE11398.1"/>
    </source>
</evidence>
<evidence type="ECO:0008006" key="4">
    <source>
        <dbReference type="Google" id="ProtNLM"/>
    </source>
</evidence>
<gene>
    <name evidence="2" type="ORF">DA73_0223840</name>
    <name evidence="1" type="ORF">DA73_0400019700</name>
</gene>
<proteinExistence type="predicted"/>
<reference evidence="1" key="2">
    <citation type="submission" date="2019-11" db="EMBL/GenBank/DDBJ databases">
        <title>Improved Assembly of Tolypothrix boutellei genome.</title>
        <authorList>
            <person name="Sarangi A.N."/>
            <person name="Mukherjee M."/>
            <person name="Ghosh S."/>
            <person name="Singh D."/>
            <person name="Das A."/>
            <person name="Kant S."/>
            <person name="Prusty A."/>
            <person name="Tripathy S."/>
        </authorList>
    </citation>
    <scope>NUCLEOTIDE SEQUENCE</scope>
    <source>
        <strain evidence="1">VB521301</strain>
    </source>
</reference>
<accession>A0A0C1R6U8</accession>
<evidence type="ECO:0000313" key="3">
    <source>
        <dbReference type="Proteomes" id="UP000029738"/>
    </source>
</evidence>
<dbReference type="Gene3D" id="3.30.1460.10">
    <property type="match status" value="1"/>
</dbReference>
<dbReference type="Proteomes" id="UP000029738">
    <property type="component" value="Unassembled WGS sequence"/>
</dbReference>
<comment type="caution">
    <text evidence="2">The sequence shown here is derived from an EMBL/GenBank/DDBJ whole genome shotgun (WGS) entry which is preliminary data.</text>
</comment>
<dbReference type="EMBL" id="JHEG04000001">
    <property type="protein sequence ID" value="KAF3887466.1"/>
    <property type="molecule type" value="Genomic_DNA"/>
</dbReference>
<dbReference type="CDD" id="cd16364">
    <property type="entry name" value="T3SC_I-like"/>
    <property type="match status" value="1"/>
</dbReference>
<dbReference type="STRING" id="1479485.DA73_0223840"/>
<evidence type="ECO:0000313" key="1">
    <source>
        <dbReference type="EMBL" id="KAF3887466.1"/>
    </source>
</evidence>
<name>A0A0C1R6U8_9CYAN</name>
<protein>
    <recommendedName>
        <fullName evidence="4">DNA-binding domain-containing protein</fullName>
    </recommendedName>
</protein>
<organism evidence="2">
    <name type="scientific">Tolypothrix bouteillei VB521301</name>
    <dbReference type="NCBI Taxonomy" id="1479485"/>
    <lineage>
        <taxon>Bacteria</taxon>
        <taxon>Bacillati</taxon>
        <taxon>Cyanobacteriota</taxon>
        <taxon>Cyanophyceae</taxon>
        <taxon>Nostocales</taxon>
        <taxon>Tolypothrichaceae</taxon>
        <taxon>Tolypothrix</taxon>
    </lineage>
</organism>
<dbReference type="EMBL" id="JHEG02000048">
    <property type="protein sequence ID" value="KIE11398.1"/>
    <property type="molecule type" value="Genomic_DNA"/>
</dbReference>
<reference evidence="2" key="1">
    <citation type="journal article" date="2015" name="Genome Announc.">
        <title>Draft Genome Sequence of Tolypothrix boutellei Strain VB521301.</title>
        <authorList>
            <person name="Chandrababunaidu M.M."/>
            <person name="Singh D."/>
            <person name="Sen D."/>
            <person name="Bhan S."/>
            <person name="Das S."/>
            <person name="Gupta A."/>
            <person name="Adhikary S.P."/>
            <person name="Tripathy S."/>
        </authorList>
    </citation>
    <scope>NUCLEOTIDE SEQUENCE</scope>
    <source>
        <strain evidence="2">VB521301</strain>
    </source>
</reference>
<sequence>MIPSEIADTLAELFGTETVGALAPGSWQVETANFRLLVMLSDDESWLRVLLPIMPASEAQPFLEQFLEANFDDTQQVRYALQQGVVWGVFQHSSGSLTAEDLRDAIARLISLHQNGLNNVFNRLIERRIRQIIQAAKQQGQSLEATMQNLDRFYAEGLMGEINQTTQAREEILAVWRYQLERLWTEIGDQ</sequence>
<keyword evidence="3" id="KW-1185">Reference proteome</keyword>
<dbReference type="OrthoDB" id="571431at2"/>
<dbReference type="RefSeq" id="WP_038086123.1">
    <property type="nucleotide sequence ID" value="NZ_JHEG04000001.1"/>
</dbReference>
<dbReference type="SUPFAM" id="SSF69635">
    <property type="entry name" value="Type III secretory system chaperone-like"/>
    <property type="match status" value="1"/>
</dbReference>
<dbReference type="AlphaFoldDB" id="A0A0C1R6U8"/>